<proteinExistence type="predicted"/>
<evidence type="ECO:0000313" key="4">
    <source>
        <dbReference type="EMBL" id="MBP2323241.1"/>
    </source>
</evidence>
<dbReference type="EMBL" id="JAGINW010000001">
    <property type="protein sequence ID" value="MBP2323241.1"/>
    <property type="molecule type" value="Genomic_DNA"/>
</dbReference>
<feature type="domain" description="HTH marR-type" evidence="2">
    <location>
        <begin position="104"/>
        <end position="164"/>
    </location>
</feature>
<reference evidence="4 5" key="1">
    <citation type="submission" date="2021-03" db="EMBL/GenBank/DDBJ databases">
        <title>Sequencing the genomes of 1000 actinobacteria strains.</title>
        <authorList>
            <person name="Klenk H.-P."/>
        </authorList>
    </citation>
    <scope>NUCLEOTIDE SEQUENCE [LARGE SCALE GENOMIC DNA]</scope>
    <source>
        <strain evidence="4 5">DSM 46670</strain>
    </source>
</reference>
<dbReference type="InterPro" id="IPR000835">
    <property type="entry name" value="HTH_MarR-typ"/>
</dbReference>
<dbReference type="RefSeq" id="WP_209639311.1">
    <property type="nucleotide sequence ID" value="NZ_JAGINW010000001.1"/>
</dbReference>
<comment type="caution">
    <text evidence="4">The sequence shown here is derived from an EMBL/GenBank/DDBJ whole genome shotgun (WGS) entry which is preliminary data.</text>
</comment>
<keyword evidence="5" id="KW-1185">Reference proteome</keyword>
<feature type="region of interest" description="Disordered" evidence="1">
    <location>
        <begin position="44"/>
        <end position="80"/>
    </location>
</feature>
<evidence type="ECO:0000313" key="5">
    <source>
        <dbReference type="Proteomes" id="UP001519332"/>
    </source>
</evidence>
<gene>
    <name evidence="4" type="ORF">JOF56_003626</name>
</gene>
<name>A0ABS4TFX8_9PSEU</name>
<dbReference type="PANTHER" id="PTHR10948">
    <property type="entry name" value="TRANSPOSASE"/>
    <property type="match status" value="1"/>
</dbReference>
<evidence type="ECO:0000259" key="2">
    <source>
        <dbReference type="Pfam" id="PF12802"/>
    </source>
</evidence>
<dbReference type="Pfam" id="PF13936">
    <property type="entry name" value="HTH_38"/>
    <property type="match status" value="1"/>
</dbReference>
<dbReference type="InterPro" id="IPR036388">
    <property type="entry name" value="WH-like_DNA-bd_sf"/>
</dbReference>
<protein>
    <submittedName>
        <fullName evidence="4">DNA-binding transcriptional ArsR family regulator</fullName>
    </submittedName>
</protein>
<accession>A0ABS4TFX8</accession>
<dbReference type="InterPro" id="IPR025246">
    <property type="entry name" value="IS30-like_HTH"/>
</dbReference>
<dbReference type="Gene3D" id="1.10.10.10">
    <property type="entry name" value="Winged helix-like DNA-binding domain superfamily/Winged helix DNA-binding domain"/>
    <property type="match status" value="1"/>
</dbReference>
<dbReference type="Pfam" id="PF12802">
    <property type="entry name" value="MarR_2"/>
    <property type="match status" value="1"/>
</dbReference>
<dbReference type="InterPro" id="IPR011991">
    <property type="entry name" value="ArsR-like_HTH"/>
</dbReference>
<feature type="domain" description="Transposase IS30-like HTH" evidence="3">
    <location>
        <begin position="5"/>
        <end position="45"/>
    </location>
</feature>
<evidence type="ECO:0000256" key="1">
    <source>
        <dbReference type="SAM" id="MobiDB-lite"/>
    </source>
</evidence>
<sequence length="239" mass="26550">MPGGRLTYEDRLRIAAGLADGLGYAEIARHLGRPTSTISREVSRNLGTDGYQPERAHQATEQRARRDKPVRPEAPLATGERYGRDPQAIQDFAGQFTGLMVETGMPRMMARVLACLHITDSGSLTAAELVQLLQVSPASISAAISYLEGLELVERHKDANQRRERYVIDDGIWLRSLLASAKATGSWSSVTRRGVAIFGQDTPTGTRLDEISQFFDYMTEQMVKAVHDWQERRGQSTMD</sequence>
<organism evidence="4 5">
    <name type="scientific">Kibdelosporangium banguiense</name>
    <dbReference type="NCBI Taxonomy" id="1365924"/>
    <lineage>
        <taxon>Bacteria</taxon>
        <taxon>Bacillati</taxon>
        <taxon>Actinomycetota</taxon>
        <taxon>Actinomycetes</taxon>
        <taxon>Pseudonocardiales</taxon>
        <taxon>Pseudonocardiaceae</taxon>
        <taxon>Kibdelosporangium</taxon>
    </lineage>
</organism>
<dbReference type="InterPro" id="IPR036390">
    <property type="entry name" value="WH_DNA-bd_sf"/>
</dbReference>
<dbReference type="SUPFAM" id="SSF46785">
    <property type="entry name" value="Winged helix' DNA-binding domain"/>
    <property type="match status" value="1"/>
</dbReference>
<dbReference type="InterPro" id="IPR051917">
    <property type="entry name" value="Transposase-Integrase"/>
</dbReference>
<keyword evidence="4" id="KW-0238">DNA-binding</keyword>
<feature type="compositionally biased region" description="Basic and acidic residues" evidence="1">
    <location>
        <begin position="52"/>
        <end position="71"/>
    </location>
</feature>
<dbReference type="GO" id="GO:0003677">
    <property type="term" value="F:DNA binding"/>
    <property type="evidence" value="ECO:0007669"/>
    <property type="project" value="UniProtKB-KW"/>
</dbReference>
<dbReference type="Proteomes" id="UP001519332">
    <property type="component" value="Unassembled WGS sequence"/>
</dbReference>
<evidence type="ECO:0000259" key="3">
    <source>
        <dbReference type="Pfam" id="PF13936"/>
    </source>
</evidence>
<dbReference type="PANTHER" id="PTHR10948:SF23">
    <property type="entry name" value="TRANSPOSASE INSI FOR INSERTION SEQUENCE ELEMENT IS30A-RELATED"/>
    <property type="match status" value="1"/>
</dbReference>
<dbReference type="CDD" id="cd00090">
    <property type="entry name" value="HTH_ARSR"/>
    <property type="match status" value="1"/>
</dbReference>